<dbReference type="SUPFAM" id="SSF52833">
    <property type="entry name" value="Thioredoxin-like"/>
    <property type="match status" value="1"/>
</dbReference>
<proteinExistence type="predicted"/>
<gene>
    <name evidence="1" type="ORF">C7B77_00820</name>
</gene>
<dbReference type="EMBL" id="PVWO01000005">
    <property type="protein sequence ID" value="PSB59478.1"/>
    <property type="molecule type" value="Genomic_DNA"/>
</dbReference>
<dbReference type="InterPro" id="IPR036249">
    <property type="entry name" value="Thioredoxin-like_sf"/>
</dbReference>
<protein>
    <recommendedName>
        <fullName evidence="3">(Fe-S)-binding protein</fullName>
    </recommendedName>
</protein>
<sequence length="215" mass="24056">MVASYFMTNETYFHLEGEFLGVCAIDGYKLKYLRLRTADERDVIIKVPKELRMGLVYKLAIGDRLRCEGIQKDWKFKASTIEKVDRTAFPVENRANADRFFAGEATPTISAPENEPKVKILICQKSQCQNNGGKEIYSALVEQLNSHDLNDSVTLKSTGCLKCCNQAPNLVVLPVGKPAVAASGLEHRSSYRNVRISQIPAIISTVRYHLSTEVK</sequence>
<evidence type="ECO:0008006" key="3">
    <source>
        <dbReference type="Google" id="ProtNLM"/>
    </source>
</evidence>
<organism evidence="1 2">
    <name type="scientific">Chamaesiphon polymorphus CCALA 037</name>
    <dbReference type="NCBI Taxonomy" id="2107692"/>
    <lineage>
        <taxon>Bacteria</taxon>
        <taxon>Bacillati</taxon>
        <taxon>Cyanobacteriota</taxon>
        <taxon>Cyanophyceae</taxon>
        <taxon>Gomontiellales</taxon>
        <taxon>Chamaesiphonaceae</taxon>
        <taxon>Chamaesiphon</taxon>
    </lineage>
</organism>
<keyword evidence="2" id="KW-1185">Reference proteome</keyword>
<accession>A0A2T1GNK4</accession>
<dbReference type="CDD" id="cd02980">
    <property type="entry name" value="TRX_Fd_family"/>
    <property type="match status" value="1"/>
</dbReference>
<name>A0A2T1GNK4_9CYAN</name>
<dbReference type="Pfam" id="PF01257">
    <property type="entry name" value="2Fe-2S_thioredx"/>
    <property type="match status" value="1"/>
</dbReference>
<reference evidence="1 2" key="1">
    <citation type="submission" date="2018-03" db="EMBL/GenBank/DDBJ databases">
        <title>The ancient ancestry and fast evolution of plastids.</title>
        <authorList>
            <person name="Moore K.R."/>
            <person name="Magnabosco C."/>
            <person name="Momper L."/>
            <person name="Gold D.A."/>
            <person name="Bosak T."/>
            <person name="Fournier G.P."/>
        </authorList>
    </citation>
    <scope>NUCLEOTIDE SEQUENCE [LARGE SCALE GENOMIC DNA]</scope>
    <source>
        <strain evidence="1 2">CCALA 037</strain>
    </source>
</reference>
<evidence type="ECO:0000313" key="1">
    <source>
        <dbReference type="EMBL" id="PSB59478.1"/>
    </source>
</evidence>
<dbReference type="AlphaFoldDB" id="A0A2T1GNK4"/>
<evidence type="ECO:0000313" key="2">
    <source>
        <dbReference type="Proteomes" id="UP000238937"/>
    </source>
</evidence>
<dbReference type="OrthoDB" id="465045at2"/>
<dbReference type="Proteomes" id="UP000238937">
    <property type="component" value="Unassembled WGS sequence"/>
</dbReference>
<dbReference type="Gene3D" id="3.40.30.10">
    <property type="entry name" value="Glutaredoxin"/>
    <property type="match status" value="1"/>
</dbReference>
<comment type="caution">
    <text evidence="1">The sequence shown here is derived from an EMBL/GenBank/DDBJ whole genome shotgun (WGS) entry which is preliminary data.</text>
</comment>